<dbReference type="Proteomes" id="UP000276133">
    <property type="component" value="Unassembled WGS sequence"/>
</dbReference>
<protein>
    <submittedName>
        <fullName evidence="1">Uncharacterized protein</fullName>
    </submittedName>
</protein>
<gene>
    <name evidence="1" type="ORF">BpHYR1_024678</name>
</gene>
<evidence type="ECO:0000313" key="1">
    <source>
        <dbReference type="EMBL" id="RNA33664.1"/>
    </source>
</evidence>
<sequence>MKSGSKITKDKGSFISQAVSFLFMGYVRSENTYRYYPLFVSSRIYNMKNKDSNLKKNCVTNHKLLGAEFFVKNSSTRAIAKAELKKQIWLNKNYCFNDEELKN</sequence>
<accession>A0A3M7SCX0</accession>
<evidence type="ECO:0000313" key="2">
    <source>
        <dbReference type="Proteomes" id="UP000276133"/>
    </source>
</evidence>
<comment type="caution">
    <text evidence="1">The sequence shown here is derived from an EMBL/GenBank/DDBJ whole genome shotgun (WGS) entry which is preliminary data.</text>
</comment>
<name>A0A3M7SCX0_BRAPC</name>
<proteinExistence type="predicted"/>
<keyword evidence="2" id="KW-1185">Reference proteome</keyword>
<dbReference type="EMBL" id="REGN01001604">
    <property type="protein sequence ID" value="RNA33664.1"/>
    <property type="molecule type" value="Genomic_DNA"/>
</dbReference>
<organism evidence="1 2">
    <name type="scientific">Brachionus plicatilis</name>
    <name type="common">Marine rotifer</name>
    <name type="synonym">Brachionus muelleri</name>
    <dbReference type="NCBI Taxonomy" id="10195"/>
    <lineage>
        <taxon>Eukaryota</taxon>
        <taxon>Metazoa</taxon>
        <taxon>Spiralia</taxon>
        <taxon>Gnathifera</taxon>
        <taxon>Rotifera</taxon>
        <taxon>Eurotatoria</taxon>
        <taxon>Monogononta</taxon>
        <taxon>Pseudotrocha</taxon>
        <taxon>Ploima</taxon>
        <taxon>Brachionidae</taxon>
        <taxon>Brachionus</taxon>
    </lineage>
</organism>
<reference evidence="1 2" key="1">
    <citation type="journal article" date="2018" name="Sci. Rep.">
        <title>Genomic signatures of local adaptation to the degree of environmental predictability in rotifers.</title>
        <authorList>
            <person name="Franch-Gras L."/>
            <person name="Hahn C."/>
            <person name="Garcia-Roger E.M."/>
            <person name="Carmona M.J."/>
            <person name="Serra M."/>
            <person name="Gomez A."/>
        </authorList>
    </citation>
    <scope>NUCLEOTIDE SEQUENCE [LARGE SCALE GENOMIC DNA]</scope>
    <source>
        <strain evidence="1">HYR1</strain>
    </source>
</reference>
<dbReference type="AlphaFoldDB" id="A0A3M7SCX0"/>